<dbReference type="Proteomes" id="UP000598488">
    <property type="component" value="Unassembled WGS sequence"/>
</dbReference>
<keyword evidence="2" id="KW-1185">Reference proteome</keyword>
<comment type="caution">
    <text evidence="1">The sequence shown here is derived from an EMBL/GenBank/DDBJ whole genome shotgun (WGS) entry which is preliminary data.</text>
</comment>
<organism evidence="1 2">
    <name type="scientific">Marinomonas ostreistagni</name>
    <dbReference type="NCBI Taxonomy" id="359209"/>
    <lineage>
        <taxon>Bacteria</taxon>
        <taxon>Pseudomonadati</taxon>
        <taxon>Pseudomonadota</taxon>
        <taxon>Gammaproteobacteria</taxon>
        <taxon>Oceanospirillales</taxon>
        <taxon>Oceanospirillaceae</taxon>
        <taxon>Marinomonas</taxon>
    </lineage>
</organism>
<dbReference type="EMBL" id="JAEMUH010000010">
    <property type="protein sequence ID" value="MBJ7551316.1"/>
    <property type="molecule type" value="Genomic_DNA"/>
</dbReference>
<sequence>METFLSSYENKLKSWIYDVNYYEKNLKSLSSWWARIALLGKINSLDVAATILDDMDSARSRFHQLQDSLIENLIQQHGRKALLHHQTRSQMAIDVLIRNLFERTADIGFLSDDQVVGAFLNQTEHSKEDCLAIRQHLQNYVDKYTVYNDALLITPTGEIVFQLSQQSTRSIKEPVIDKAIRQSSGYVEYFGKSALIEDGNDHLFYAHKVTYQGKVVGVVVLSFRFRNEMHAIFDTLISENDSTIYVLTDDTGKVIFQKSQAGGGYVQHLNTKDDISLVHYNGQEMLLINTLGNAYQGYSGPKGWRACALMPLSLFKSRSDSSDINFEKLPPLKNLSGIFSSDLLDIRDRSTLINNDLELIVLNGVITAARNDSAEFMPVLEAIKNIGRDIDSVFADSIESLFSTILSSQLDETRLHAEMAVDVMDRNLYERANDCRWWASDPRIGEALLEKPVNHSLINEILQDIHGLYTVYHDLYVFDGEKKYVSTSLNNQAYCGEKVAESTAVSATFSLRDLQAYSVSNFVPCSLYNGQSTYVYNGAIRHPERQNEVIGGVGTVFDATQEFRAILKDVLPAASKERESASFAVFTNDEGEVISCSDDRLAVGTLFFPDIDLQLLKEQGSLSEVYEYKSQYYLLGAALSKGYREFKNDDGYVNPVIAWVMQPC</sequence>
<evidence type="ECO:0000313" key="2">
    <source>
        <dbReference type="Proteomes" id="UP000598488"/>
    </source>
</evidence>
<evidence type="ECO:0000313" key="1">
    <source>
        <dbReference type="EMBL" id="MBJ7551316.1"/>
    </source>
</evidence>
<name>A0ABS0ZEI1_9GAMM</name>
<accession>A0ABS0ZEI1</accession>
<dbReference type="RefSeq" id="WP_199462896.1">
    <property type="nucleotide sequence ID" value="NZ_JAEMUH010000010.1"/>
</dbReference>
<gene>
    <name evidence="1" type="ORF">JHD44_11535</name>
</gene>
<reference evidence="1 2" key="1">
    <citation type="submission" date="2020-12" db="EMBL/GenBank/DDBJ databases">
        <title>Comparative genome analysis of fungal antagonists Marinomonas ostreistagni 398 and M. spartinae 468.</title>
        <authorList>
            <person name="Fields J.L."/>
            <person name="Mavrodi O.V."/>
            <person name="Biber P.D."/>
            <person name="Indest K.J."/>
            <person name="Mavrodi D.V."/>
        </authorList>
    </citation>
    <scope>NUCLEOTIDE SEQUENCE [LARGE SCALE GENOMIC DNA]</scope>
    <source>
        <strain evidence="1 2">USM7</strain>
    </source>
</reference>
<proteinExistence type="predicted"/>
<protein>
    <submittedName>
        <fullName evidence="1">Cache domain-containing protein</fullName>
    </submittedName>
</protein>